<evidence type="ECO:0000313" key="3">
    <source>
        <dbReference type="Proteomes" id="UP000266673"/>
    </source>
</evidence>
<sequence length="56" mass="6651">MITVKVSIPQLIRVFISFVPDSVLKSSIFFLFFFNYIKNNNISDVIQTRYFVMYCC</sequence>
<keyword evidence="1" id="KW-1133">Transmembrane helix</keyword>
<keyword evidence="3" id="KW-1185">Reference proteome</keyword>
<keyword evidence="1" id="KW-0472">Membrane</keyword>
<evidence type="ECO:0000313" key="2">
    <source>
        <dbReference type="EMBL" id="RIB04634.1"/>
    </source>
</evidence>
<name>A0A397U369_9GLOM</name>
<dbReference type="EMBL" id="QKWP01002141">
    <property type="protein sequence ID" value="RIB04634.1"/>
    <property type="molecule type" value="Genomic_DNA"/>
</dbReference>
<comment type="caution">
    <text evidence="2">The sequence shown here is derived from an EMBL/GenBank/DDBJ whole genome shotgun (WGS) entry which is preliminary data.</text>
</comment>
<gene>
    <name evidence="2" type="ORF">C2G38_666403</name>
</gene>
<keyword evidence="1" id="KW-0812">Transmembrane</keyword>
<accession>A0A397U369</accession>
<proteinExistence type="predicted"/>
<feature type="transmembrane region" description="Helical" evidence="1">
    <location>
        <begin position="12"/>
        <end position="34"/>
    </location>
</feature>
<organism evidence="2 3">
    <name type="scientific">Gigaspora rosea</name>
    <dbReference type="NCBI Taxonomy" id="44941"/>
    <lineage>
        <taxon>Eukaryota</taxon>
        <taxon>Fungi</taxon>
        <taxon>Fungi incertae sedis</taxon>
        <taxon>Mucoromycota</taxon>
        <taxon>Glomeromycotina</taxon>
        <taxon>Glomeromycetes</taxon>
        <taxon>Diversisporales</taxon>
        <taxon>Gigasporaceae</taxon>
        <taxon>Gigaspora</taxon>
    </lineage>
</organism>
<evidence type="ECO:0000256" key="1">
    <source>
        <dbReference type="SAM" id="Phobius"/>
    </source>
</evidence>
<protein>
    <submittedName>
        <fullName evidence="2">Uncharacterized protein</fullName>
    </submittedName>
</protein>
<dbReference type="Proteomes" id="UP000266673">
    <property type="component" value="Unassembled WGS sequence"/>
</dbReference>
<reference evidence="2 3" key="1">
    <citation type="submission" date="2018-06" db="EMBL/GenBank/DDBJ databases">
        <title>Comparative genomics reveals the genomic features of Rhizophagus irregularis, R. cerebriforme, R. diaphanum and Gigaspora rosea, and their symbiotic lifestyle signature.</title>
        <authorList>
            <person name="Morin E."/>
            <person name="San Clemente H."/>
            <person name="Chen E.C.H."/>
            <person name="De La Providencia I."/>
            <person name="Hainaut M."/>
            <person name="Kuo A."/>
            <person name="Kohler A."/>
            <person name="Murat C."/>
            <person name="Tang N."/>
            <person name="Roy S."/>
            <person name="Loubradou J."/>
            <person name="Henrissat B."/>
            <person name="Grigoriev I.V."/>
            <person name="Corradi N."/>
            <person name="Roux C."/>
            <person name="Martin F.M."/>
        </authorList>
    </citation>
    <scope>NUCLEOTIDE SEQUENCE [LARGE SCALE GENOMIC DNA]</scope>
    <source>
        <strain evidence="2 3">DAOM 194757</strain>
    </source>
</reference>
<dbReference type="AlphaFoldDB" id="A0A397U369"/>